<evidence type="ECO:0000256" key="2">
    <source>
        <dbReference type="ARBA" id="ARBA00022448"/>
    </source>
</evidence>
<proteinExistence type="inferred from homology"/>
<evidence type="ECO:0000256" key="5">
    <source>
        <dbReference type="ARBA" id="ARBA00022801"/>
    </source>
</evidence>
<dbReference type="PROSITE" id="PS50175">
    <property type="entry name" value="ASP_PROT_RETROV"/>
    <property type="match status" value="1"/>
</dbReference>
<comment type="caution">
    <text evidence="11">The sequence shown here is derived from an EMBL/GenBank/DDBJ whole genome shotgun (WGS) entry which is preliminary data.</text>
</comment>
<evidence type="ECO:0000256" key="1">
    <source>
        <dbReference type="ARBA" id="ARBA00009136"/>
    </source>
</evidence>
<evidence type="ECO:0000256" key="7">
    <source>
        <dbReference type="SAM" id="MobiDB-lite"/>
    </source>
</evidence>
<dbReference type="EMBL" id="CAJVCH010559510">
    <property type="protein sequence ID" value="CAG7831243.1"/>
    <property type="molecule type" value="Genomic_DNA"/>
</dbReference>
<organism evidence="11 12">
    <name type="scientific">Allacma fusca</name>
    <dbReference type="NCBI Taxonomy" id="39272"/>
    <lineage>
        <taxon>Eukaryota</taxon>
        <taxon>Metazoa</taxon>
        <taxon>Ecdysozoa</taxon>
        <taxon>Arthropoda</taxon>
        <taxon>Hexapoda</taxon>
        <taxon>Collembola</taxon>
        <taxon>Symphypleona</taxon>
        <taxon>Sminthuridae</taxon>
        <taxon>Allacma</taxon>
    </lineage>
</organism>
<feature type="region of interest" description="Disordered" evidence="7">
    <location>
        <begin position="149"/>
        <end position="203"/>
    </location>
</feature>
<reference evidence="11" key="1">
    <citation type="submission" date="2021-06" db="EMBL/GenBank/DDBJ databases">
        <authorList>
            <person name="Hodson N. C."/>
            <person name="Mongue J. A."/>
            <person name="Jaron S. K."/>
        </authorList>
    </citation>
    <scope>NUCLEOTIDE SEQUENCE</scope>
</reference>
<evidence type="ECO:0000313" key="12">
    <source>
        <dbReference type="Proteomes" id="UP000708208"/>
    </source>
</evidence>
<dbReference type="InterPro" id="IPR019103">
    <property type="entry name" value="Peptidase_aspartic_DDI1-type"/>
</dbReference>
<accession>A0A8J2L9P2</accession>
<dbReference type="InterPro" id="IPR015940">
    <property type="entry name" value="UBA"/>
</dbReference>
<protein>
    <recommendedName>
        <fullName evidence="13">DNA damage-inducible protein 1</fullName>
    </recommendedName>
</protein>
<keyword evidence="2" id="KW-0813">Transport</keyword>
<feature type="domain" description="UBA" evidence="8">
    <location>
        <begin position="488"/>
        <end position="528"/>
    </location>
</feature>
<evidence type="ECO:0008006" key="13">
    <source>
        <dbReference type="Google" id="ProtNLM"/>
    </source>
</evidence>
<dbReference type="AlphaFoldDB" id="A0A8J2L9P2"/>
<evidence type="ECO:0000256" key="4">
    <source>
        <dbReference type="ARBA" id="ARBA00022750"/>
    </source>
</evidence>
<evidence type="ECO:0000256" key="3">
    <source>
        <dbReference type="ARBA" id="ARBA00022670"/>
    </source>
</evidence>
<dbReference type="InterPro" id="IPR033882">
    <property type="entry name" value="DDI1_N"/>
</dbReference>
<name>A0A8J2L9P2_9HEXA</name>
<dbReference type="Pfam" id="PF09668">
    <property type="entry name" value="Asp_protease"/>
    <property type="match status" value="1"/>
</dbReference>
<gene>
    <name evidence="11" type="ORF">AFUS01_LOCUS40996</name>
</gene>
<keyword evidence="6" id="KW-0653">Protein transport</keyword>
<evidence type="ECO:0000259" key="10">
    <source>
        <dbReference type="PROSITE" id="PS50175"/>
    </source>
</evidence>
<keyword evidence="4" id="KW-0064">Aspartyl protease</keyword>
<dbReference type="InterPro" id="IPR001995">
    <property type="entry name" value="Peptidase_A2_cat"/>
</dbReference>
<dbReference type="GO" id="GO:0006508">
    <property type="term" value="P:proteolysis"/>
    <property type="evidence" value="ECO:0007669"/>
    <property type="project" value="UniProtKB-KW"/>
</dbReference>
<evidence type="ECO:0000313" key="11">
    <source>
        <dbReference type="EMBL" id="CAG7831243.1"/>
    </source>
</evidence>
<feature type="compositionally biased region" description="Polar residues" evidence="7">
    <location>
        <begin position="183"/>
        <end position="192"/>
    </location>
</feature>
<dbReference type="GO" id="GO:0004190">
    <property type="term" value="F:aspartic-type endopeptidase activity"/>
    <property type="evidence" value="ECO:0007669"/>
    <property type="project" value="UniProtKB-KW"/>
</dbReference>
<dbReference type="GO" id="GO:0015031">
    <property type="term" value="P:protein transport"/>
    <property type="evidence" value="ECO:0007669"/>
    <property type="project" value="UniProtKB-KW"/>
</dbReference>
<sequence>MRLRLKQEQDLSKGSAAVVNGVCLKPVVLNKVASGRDSSSCSPSLQTLEFPLVLPFLVDTIIVHELRESAGPEIFEEGKVKEQDENHIESGISSNEILIVHNGRPLTDDKKSLKDLGLQDGDVVIMQQHHRQSSASIPPSMNTSQFGFGLPAPPPATATGTQSQRPSTAGLPQFDFSGIQVPGRSQSQTQVQAPRKNNYPNLDDPAVLRDILLNDPEQLAMLEQNNPPLATALKSGDFETFSKQIRQLQQVRHERETQRLRLLSADPFDLEAQRLIAEEIRQKNIDANMEAAMEFNPESFGTVVMLYINCKVNGHPVKAFIDSGAQTTIMSTECAERCAIMRLVDTRFSGIAKGVGTQKIIGRIHMVQIQIGNDFLTSSFSILEDQKMDMLLGLDMLKRHQCVIDLNRNILVIGTTKTETPFLPESELPELARLTTSQSTLAEERALSDLGGEDAGLARALEESIRAHAGTSSTRPSTENTPQVPADNFSEALVQEIVKIGFARDQVLFELRRFNGDKTQAIAALFAKSLSFKR</sequence>
<dbReference type="Pfam" id="PF24669">
    <property type="entry name" value="Ddi2_HDD"/>
    <property type="match status" value="1"/>
</dbReference>
<dbReference type="PANTHER" id="PTHR15397:SF3">
    <property type="entry name" value="DNA DAMAGE INDUCIBLE 1 HOMOLOG 2"/>
    <property type="match status" value="1"/>
</dbReference>
<evidence type="ECO:0000259" key="9">
    <source>
        <dbReference type="PROSITE" id="PS50053"/>
    </source>
</evidence>
<keyword evidence="3" id="KW-0645">Protease</keyword>
<dbReference type="OrthoDB" id="1047367at2759"/>
<dbReference type="CDD" id="cd05479">
    <property type="entry name" value="RP_DDI"/>
    <property type="match status" value="1"/>
</dbReference>
<dbReference type="PROSITE" id="PS50053">
    <property type="entry name" value="UBIQUITIN_2"/>
    <property type="match status" value="1"/>
</dbReference>
<evidence type="ECO:0000259" key="8">
    <source>
        <dbReference type="PROSITE" id="PS50030"/>
    </source>
</evidence>
<dbReference type="CDD" id="cd01796">
    <property type="entry name" value="Ubl_Ddi1_like"/>
    <property type="match status" value="1"/>
</dbReference>
<keyword evidence="12" id="KW-1185">Reference proteome</keyword>
<evidence type="ECO:0000256" key="6">
    <source>
        <dbReference type="ARBA" id="ARBA00022927"/>
    </source>
</evidence>
<dbReference type="InterPro" id="IPR057273">
    <property type="entry name" value="Ddi1/2_HDD"/>
</dbReference>
<dbReference type="PANTHER" id="PTHR15397">
    <property type="entry name" value="SODIUM-GLUCOSE COTRANSPORTER REGULATORY PROTEIN -RELATED"/>
    <property type="match status" value="1"/>
</dbReference>
<dbReference type="PROSITE" id="PS50030">
    <property type="entry name" value="UBA"/>
    <property type="match status" value="1"/>
</dbReference>
<feature type="domain" description="Ubiquitin-like" evidence="9">
    <location>
        <begin position="80"/>
        <end position="133"/>
    </location>
</feature>
<comment type="similarity">
    <text evidence="1">Belongs to the DDI1 family.</text>
</comment>
<feature type="domain" description="Peptidase A2" evidence="10">
    <location>
        <begin position="317"/>
        <end position="396"/>
    </location>
</feature>
<keyword evidence="5" id="KW-0378">Hydrolase</keyword>
<dbReference type="FunFam" id="2.40.70.10:FF:000005">
    <property type="entry name" value="DNA damage inducible 1 homolog 2"/>
    <property type="match status" value="1"/>
</dbReference>
<dbReference type="InterPro" id="IPR000626">
    <property type="entry name" value="Ubiquitin-like_dom"/>
</dbReference>
<dbReference type="Proteomes" id="UP000708208">
    <property type="component" value="Unassembled WGS sequence"/>
</dbReference>